<keyword evidence="2" id="KW-1185">Reference proteome</keyword>
<dbReference type="AlphaFoldDB" id="A0AAV5TJC0"/>
<sequence>MDLRRVANPIAGNYYLRMRANPATASCNVRAYQVASFQTPGPPQAEVFWSITTDVDQDGQFYQPLSGMDNHPVSALHTHEYRKESPRSFTSIISLIMRIGITHSPSSTCMHGEKDRRKRSGNLRFQWHVHAPTSSTSRPSDADLMRNCTTSSSFVTAKVSISSEQE</sequence>
<dbReference type="PANTHER" id="PTHR47324">
    <property type="entry name" value="PROTEIN IRG-7-RELATED"/>
    <property type="match status" value="1"/>
</dbReference>
<name>A0AAV5TJC0_9BILA</name>
<accession>A0AAV5TJC0</accession>
<dbReference type="InterPro" id="IPR053295">
    <property type="entry name" value="Innate_immunity_reg"/>
</dbReference>
<dbReference type="EMBL" id="BTSX01000004">
    <property type="protein sequence ID" value="GMS94414.1"/>
    <property type="molecule type" value="Genomic_DNA"/>
</dbReference>
<evidence type="ECO:0000313" key="1">
    <source>
        <dbReference type="EMBL" id="GMS94414.1"/>
    </source>
</evidence>
<dbReference type="Proteomes" id="UP001432027">
    <property type="component" value="Unassembled WGS sequence"/>
</dbReference>
<proteinExistence type="predicted"/>
<dbReference type="PANTHER" id="PTHR47324:SF1">
    <property type="entry name" value="EGF-LIKE DOMAIN-CONTAINING PROTEIN-RELATED"/>
    <property type="match status" value="1"/>
</dbReference>
<organism evidence="1 2">
    <name type="scientific">Pristionchus entomophagus</name>
    <dbReference type="NCBI Taxonomy" id="358040"/>
    <lineage>
        <taxon>Eukaryota</taxon>
        <taxon>Metazoa</taxon>
        <taxon>Ecdysozoa</taxon>
        <taxon>Nematoda</taxon>
        <taxon>Chromadorea</taxon>
        <taxon>Rhabditida</taxon>
        <taxon>Rhabditina</taxon>
        <taxon>Diplogasteromorpha</taxon>
        <taxon>Diplogasteroidea</taxon>
        <taxon>Neodiplogasteridae</taxon>
        <taxon>Pristionchus</taxon>
    </lineage>
</organism>
<protein>
    <submittedName>
        <fullName evidence="1">Uncharacterized protein</fullName>
    </submittedName>
</protein>
<reference evidence="1" key="1">
    <citation type="submission" date="2023-10" db="EMBL/GenBank/DDBJ databases">
        <title>Genome assembly of Pristionchus species.</title>
        <authorList>
            <person name="Yoshida K."/>
            <person name="Sommer R.J."/>
        </authorList>
    </citation>
    <scope>NUCLEOTIDE SEQUENCE</scope>
    <source>
        <strain evidence="1">RS0144</strain>
    </source>
</reference>
<comment type="caution">
    <text evidence="1">The sequence shown here is derived from an EMBL/GenBank/DDBJ whole genome shotgun (WGS) entry which is preliminary data.</text>
</comment>
<gene>
    <name evidence="1" type="ORF">PENTCL1PPCAC_16590</name>
</gene>
<evidence type="ECO:0000313" key="2">
    <source>
        <dbReference type="Proteomes" id="UP001432027"/>
    </source>
</evidence>